<feature type="region of interest" description="Disordered" evidence="1">
    <location>
        <begin position="80"/>
        <end position="115"/>
    </location>
</feature>
<dbReference type="Pfam" id="PF06985">
    <property type="entry name" value="HET"/>
    <property type="match status" value="1"/>
</dbReference>
<accession>A0A2H3CPT7</accession>
<dbReference type="InParanoid" id="A0A2H3CPT7"/>
<gene>
    <name evidence="3" type="ORF">ARMGADRAFT_813507</name>
</gene>
<dbReference type="STRING" id="47427.A0A2H3CPT7"/>
<proteinExistence type="predicted"/>
<dbReference type="Proteomes" id="UP000217790">
    <property type="component" value="Unassembled WGS sequence"/>
</dbReference>
<evidence type="ECO:0000259" key="2">
    <source>
        <dbReference type="Pfam" id="PF06985"/>
    </source>
</evidence>
<dbReference type="PANTHER" id="PTHR33112:SF8">
    <property type="entry name" value="HETEROKARYON INCOMPATIBILITY DOMAIN-CONTAINING PROTEIN"/>
    <property type="match status" value="1"/>
</dbReference>
<dbReference type="InterPro" id="IPR010730">
    <property type="entry name" value="HET"/>
</dbReference>
<dbReference type="EMBL" id="KZ293733">
    <property type="protein sequence ID" value="PBK81232.1"/>
    <property type="molecule type" value="Genomic_DNA"/>
</dbReference>
<sequence length="303" mass="34475">MAWNAEPPTPTLSRLAPQRRLLQRSPYQSLQKYTTSFAKPAGTHSFLPTLSIQHGYPNPSRSSPNRLTFLIPHLHGGRCNDGRRASGARCSAERSRGSGISTKRRHVQEEEVPGGGAVRAGVRAGRHLEDYIYRNILQKLDDPAARFIRDREVFYDVDSPKSYNLIKKCIDECSRHDRCPPPRHRGVRLLTRVIDCADEDQPRLFFGQGTEGNYVALSYVWGENQPHCTKATNLDSYTEAIPLQNIPQTISDAITVTRKLGLRFLWVGVLRVTNPDHHHHRLYSPRWRVNVTRTTVSVRQGWP</sequence>
<evidence type="ECO:0000256" key="1">
    <source>
        <dbReference type="SAM" id="MobiDB-lite"/>
    </source>
</evidence>
<dbReference type="AlphaFoldDB" id="A0A2H3CPT7"/>
<evidence type="ECO:0000313" key="3">
    <source>
        <dbReference type="EMBL" id="PBK81232.1"/>
    </source>
</evidence>
<dbReference type="OrthoDB" id="5125733at2759"/>
<protein>
    <recommendedName>
        <fullName evidence="2">Heterokaryon incompatibility domain-containing protein</fullName>
    </recommendedName>
</protein>
<organism evidence="3 4">
    <name type="scientific">Armillaria gallica</name>
    <name type="common">Bulbous honey fungus</name>
    <name type="synonym">Armillaria bulbosa</name>
    <dbReference type="NCBI Taxonomy" id="47427"/>
    <lineage>
        <taxon>Eukaryota</taxon>
        <taxon>Fungi</taxon>
        <taxon>Dikarya</taxon>
        <taxon>Basidiomycota</taxon>
        <taxon>Agaricomycotina</taxon>
        <taxon>Agaricomycetes</taxon>
        <taxon>Agaricomycetidae</taxon>
        <taxon>Agaricales</taxon>
        <taxon>Marasmiineae</taxon>
        <taxon>Physalacriaceae</taxon>
        <taxon>Armillaria</taxon>
    </lineage>
</organism>
<keyword evidence="4" id="KW-1185">Reference proteome</keyword>
<dbReference type="PANTHER" id="PTHR33112">
    <property type="entry name" value="DOMAIN PROTEIN, PUTATIVE-RELATED"/>
    <property type="match status" value="1"/>
</dbReference>
<name>A0A2H3CPT7_ARMGA</name>
<reference evidence="4" key="1">
    <citation type="journal article" date="2017" name="Nat. Ecol. Evol.">
        <title>Genome expansion and lineage-specific genetic innovations in the forest pathogenic fungi Armillaria.</title>
        <authorList>
            <person name="Sipos G."/>
            <person name="Prasanna A.N."/>
            <person name="Walter M.C."/>
            <person name="O'Connor E."/>
            <person name="Balint B."/>
            <person name="Krizsan K."/>
            <person name="Kiss B."/>
            <person name="Hess J."/>
            <person name="Varga T."/>
            <person name="Slot J."/>
            <person name="Riley R."/>
            <person name="Boka B."/>
            <person name="Rigling D."/>
            <person name="Barry K."/>
            <person name="Lee J."/>
            <person name="Mihaltcheva S."/>
            <person name="LaButti K."/>
            <person name="Lipzen A."/>
            <person name="Waldron R."/>
            <person name="Moloney N.M."/>
            <person name="Sperisen C."/>
            <person name="Kredics L."/>
            <person name="Vagvoelgyi C."/>
            <person name="Patrignani A."/>
            <person name="Fitzpatrick D."/>
            <person name="Nagy I."/>
            <person name="Doyle S."/>
            <person name="Anderson J.B."/>
            <person name="Grigoriev I.V."/>
            <person name="Gueldener U."/>
            <person name="Muensterkoetter M."/>
            <person name="Nagy L.G."/>
        </authorList>
    </citation>
    <scope>NUCLEOTIDE SEQUENCE [LARGE SCALE GENOMIC DNA]</scope>
    <source>
        <strain evidence="4">Ar21-2</strain>
    </source>
</reference>
<feature type="domain" description="Heterokaryon incompatibility" evidence="2">
    <location>
        <begin position="214"/>
        <end position="269"/>
    </location>
</feature>
<evidence type="ECO:0000313" key="4">
    <source>
        <dbReference type="Proteomes" id="UP000217790"/>
    </source>
</evidence>